<dbReference type="InterPro" id="IPR033985">
    <property type="entry name" value="SusD-like_N"/>
</dbReference>
<dbReference type="Proteomes" id="UP000006334">
    <property type="component" value="Unassembled WGS sequence"/>
</dbReference>
<evidence type="ECO:0000256" key="1">
    <source>
        <dbReference type="ARBA" id="ARBA00004442"/>
    </source>
</evidence>
<dbReference type="InterPro" id="IPR012944">
    <property type="entry name" value="SusD_RagB_dom"/>
</dbReference>
<sequence>MKLALQRTRLKFRNQRKIMKNVYQLLTSSLLALSVISCGGGDLDVPPKAVLTESQVTNAENIDGLVIAAYSYLGNDHYTAPMFLWPTGNLRAGDAHKGGNGPSDIFAYHALSMFAPLVPDMESFPPDLIDLNNKKWTRNYTGISRANAGLQVIANADASSIPDAAAKQAELRFIRSIFYFDLKIHHKHIPWIDETMTQEQILATTNRDLTDQQLWDKIADDFRFASQNLPDVQQEVGRASALSAKAYLAKTLLYQAYEQNDVHEVVSIDQEKLNEVVSLVNDIEASGVYALLEDFGNNFQAEYDNNQESVFAIQRSLNDGSPDGRGSWPTALNAPQAGGFGCCGFHVPTENFVNAFKTDNNGLPLFTTFNDAVYNMNSDQVDPRLDHTVAMEGKPFKYDASLIHGGDSWARAPGIYGNFTSMKELEHPECDCRGENGPFTIWSMNTVLVRYADVLLWKAEALIQLDRYDEALPIINRLRTRAANSTDMLNDASIYNIKPYSSFATKQEAFTALRWERRLELGLEGHRFFDLVRWGVAKETLDTYFAIERGRKAYLDDAAFTKGKHEYLPIPNQQVNLSGGIYVQNPGY</sequence>
<comment type="similarity">
    <text evidence="2">Belongs to the SusD family.</text>
</comment>
<dbReference type="Gene3D" id="1.25.40.390">
    <property type="match status" value="1"/>
</dbReference>
<keyword evidence="4" id="KW-0472">Membrane</keyword>
<evidence type="ECO:0000256" key="5">
    <source>
        <dbReference type="ARBA" id="ARBA00023237"/>
    </source>
</evidence>
<evidence type="ECO:0000256" key="4">
    <source>
        <dbReference type="ARBA" id="ARBA00023136"/>
    </source>
</evidence>
<comment type="subcellular location">
    <subcellularLocation>
        <location evidence="1">Cell outer membrane</location>
    </subcellularLocation>
</comment>
<name>K6WZ58_9ALTE</name>
<dbReference type="Pfam" id="PF07980">
    <property type="entry name" value="SusD_RagB"/>
    <property type="match status" value="1"/>
</dbReference>
<evidence type="ECO:0000313" key="8">
    <source>
        <dbReference type="EMBL" id="GAC13729.1"/>
    </source>
</evidence>
<dbReference type="AlphaFoldDB" id="K6WZ58"/>
<reference evidence="8 9" key="1">
    <citation type="journal article" date="2017" name="Antonie Van Leeuwenhoek">
        <title>Rhizobium rhizosphaerae sp. nov., a novel species isolated from rice rhizosphere.</title>
        <authorList>
            <person name="Zhao J.J."/>
            <person name="Zhang J."/>
            <person name="Zhang R.J."/>
            <person name="Zhang C.W."/>
            <person name="Yin H.Q."/>
            <person name="Zhang X.X."/>
        </authorList>
    </citation>
    <scope>NUCLEOTIDE SEQUENCE [LARGE SCALE GENOMIC DNA]</scope>
    <source>
        <strain evidence="8 9">E3</strain>
    </source>
</reference>
<gene>
    <name evidence="8" type="ORF">GLIP_1087</name>
</gene>
<proteinExistence type="inferred from homology"/>
<evidence type="ECO:0000256" key="2">
    <source>
        <dbReference type="ARBA" id="ARBA00006275"/>
    </source>
</evidence>
<organism evidence="8 9">
    <name type="scientific">Aliiglaciecola lipolytica E3</name>
    <dbReference type="NCBI Taxonomy" id="1127673"/>
    <lineage>
        <taxon>Bacteria</taxon>
        <taxon>Pseudomonadati</taxon>
        <taxon>Pseudomonadota</taxon>
        <taxon>Gammaproteobacteria</taxon>
        <taxon>Alteromonadales</taxon>
        <taxon>Alteromonadaceae</taxon>
        <taxon>Aliiglaciecola</taxon>
    </lineage>
</organism>
<dbReference type="eggNOG" id="COG1435">
    <property type="taxonomic scope" value="Bacteria"/>
</dbReference>
<keyword evidence="3" id="KW-0732">Signal</keyword>
<feature type="domain" description="RagB/SusD" evidence="6">
    <location>
        <begin position="308"/>
        <end position="588"/>
    </location>
</feature>
<evidence type="ECO:0000259" key="7">
    <source>
        <dbReference type="Pfam" id="PF14322"/>
    </source>
</evidence>
<dbReference type="SUPFAM" id="SSF48452">
    <property type="entry name" value="TPR-like"/>
    <property type="match status" value="1"/>
</dbReference>
<keyword evidence="9" id="KW-1185">Reference proteome</keyword>
<keyword evidence="5" id="KW-0998">Cell outer membrane</keyword>
<accession>K6WZ58</accession>
<dbReference type="InterPro" id="IPR011990">
    <property type="entry name" value="TPR-like_helical_dom_sf"/>
</dbReference>
<comment type="caution">
    <text evidence="8">The sequence shown here is derived from an EMBL/GenBank/DDBJ whole genome shotgun (WGS) entry which is preliminary data.</text>
</comment>
<feature type="domain" description="SusD-like N-terminal" evidence="7">
    <location>
        <begin position="132"/>
        <end position="252"/>
    </location>
</feature>
<dbReference type="STRING" id="1127673.GLIP_1087"/>
<dbReference type="GO" id="GO:0009279">
    <property type="term" value="C:cell outer membrane"/>
    <property type="evidence" value="ECO:0007669"/>
    <property type="project" value="UniProtKB-SubCell"/>
</dbReference>
<protein>
    <submittedName>
        <fullName evidence="8">Tetratricopeptide repeat-containing SusD/RagB family protein</fullName>
    </submittedName>
</protein>
<dbReference type="EMBL" id="BAEN01000022">
    <property type="protein sequence ID" value="GAC13729.1"/>
    <property type="molecule type" value="Genomic_DNA"/>
</dbReference>
<evidence type="ECO:0000313" key="9">
    <source>
        <dbReference type="Proteomes" id="UP000006334"/>
    </source>
</evidence>
<evidence type="ECO:0000256" key="3">
    <source>
        <dbReference type="ARBA" id="ARBA00022729"/>
    </source>
</evidence>
<dbReference type="Pfam" id="PF14322">
    <property type="entry name" value="SusD-like_3"/>
    <property type="match status" value="1"/>
</dbReference>
<evidence type="ECO:0000259" key="6">
    <source>
        <dbReference type="Pfam" id="PF07980"/>
    </source>
</evidence>